<protein>
    <recommendedName>
        <fullName evidence="7">Out at first protein</fullName>
    </recommendedName>
</protein>
<dbReference type="InterPro" id="IPR026315">
    <property type="entry name" value="Oaf"/>
</dbReference>
<feature type="domain" description="Out at first C-terminal" evidence="4">
    <location>
        <begin position="193"/>
        <end position="258"/>
    </location>
</feature>
<dbReference type="PANTHER" id="PTHR13423:SF2">
    <property type="entry name" value="OUT AT FIRST PROTEIN HOMOLOG"/>
    <property type="match status" value="1"/>
</dbReference>
<dbReference type="InterPro" id="IPR053897">
    <property type="entry name" value="Oaf_C"/>
</dbReference>
<evidence type="ECO:0000313" key="5">
    <source>
        <dbReference type="EMBL" id="KAK7582301.1"/>
    </source>
</evidence>
<dbReference type="InterPro" id="IPR053894">
    <property type="entry name" value="OAF_N"/>
</dbReference>
<evidence type="ECO:0000259" key="4">
    <source>
        <dbReference type="Pfam" id="PF22873"/>
    </source>
</evidence>
<proteinExistence type="inferred from homology"/>
<dbReference type="EMBL" id="JBBCAQ010000033">
    <property type="protein sequence ID" value="KAK7582301.1"/>
    <property type="molecule type" value="Genomic_DNA"/>
</dbReference>
<feature type="chain" id="PRO_5042904093" description="Out at first protein" evidence="2">
    <location>
        <begin position="19"/>
        <end position="259"/>
    </location>
</feature>
<name>A0AAN9TFI4_9HEMI</name>
<dbReference type="Pfam" id="PF14941">
    <property type="entry name" value="OAF_N"/>
    <property type="match status" value="1"/>
</dbReference>
<evidence type="ECO:0000256" key="2">
    <source>
        <dbReference type="SAM" id="SignalP"/>
    </source>
</evidence>
<dbReference type="PANTHER" id="PTHR13423">
    <property type="entry name" value="OUT AT FIRST"/>
    <property type="match status" value="1"/>
</dbReference>
<keyword evidence="6" id="KW-1185">Reference proteome</keyword>
<evidence type="ECO:0008006" key="7">
    <source>
        <dbReference type="Google" id="ProtNLM"/>
    </source>
</evidence>
<organism evidence="5 6">
    <name type="scientific">Parthenolecanium corni</name>
    <dbReference type="NCBI Taxonomy" id="536013"/>
    <lineage>
        <taxon>Eukaryota</taxon>
        <taxon>Metazoa</taxon>
        <taxon>Ecdysozoa</taxon>
        <taxon>Arthropoda</taxon>
        <taxon>Hexapoda</taxon>
        <taxon>Insecta</taxon>
        <taxon>Pterygota</taxon>
        <taxon>Neoptera</taxon>
        <taxon>Paraneoptera</taxon>
        <taxon>Hemiptera</taxon>
        <taxon>Sternorrhyncha</taxon>
        <taxon>Coccoidea</taxon>
        <taxon>Coccidae</taxon>
        <taxon>Parthenolecanium</taxon>
    </lineage>
</organism>
<feature type="signal peptide" evidence="2">
    <location>
        <begin position="1"/>
        <end position="18"/>
    </location>
</feature>
<sequence length="259" mass="29718">MLWKISFFCFNIFHPIFTQLVINVRNQGGEVLQETISSNISDDTVVLEYQNSDGTLITQFIDFKREVQVLKALVLGEEERGQSQYQVMCFVTHVASDDFIPSDALSKLRQKNKGTIRTAEENRGVVNKTLGILLFVPEIGIISKHAASICSEAMDSTFSSYSDLEKWSLLLGKPISDLMTMVKTYRKPLEDIKCSDVSNLWLPCVCRLDLYIPWYPCRLKFCKTSNLASSTYKCGIKTCRRGFRFSYYVKYKQLCLWDV</sequence>
<reference evidence="5 6" key="1">
    <citation type="submission" date="2024-03" db="EMBL/GenBank/DDBJ databases">
        <title>Adaptation during the transition from Ophiocordyceps entomopathogen to insect associate is accompanied by gene loss and intensified selection.</title>
        <authorList>
            <person name="Ward C.M."/>
            <person name="Onetto C.A."/>
            <person name="Borneman A.R."/>
        </authorList>
    </citation>
    <scope>NUCLEOTIDE SEQUENCE [LARGE SCALE GENOMIC DNA]</scope>
    <source>
        <strain evidence="5">AWRI1</strain>
        <tissue evidence="5">Single Adult Female</tissue>
    </source>
</reference>
<dbReference type="Proteomes" id="UP001367676">
    <property type="component" value="Unassembled WGS sequence"/>
</dbReference>
<comment type="similarity">
    <text evidence="1">Belongs to the OAF family.</text>
</comment>
<evidence type="ECO:0000256" key="1">
    <source>
        <dbReference type="ARBA" id="ARBA00005786"/>
    </source>
</evidence>
<evidence type="ECO:0000259" key="3">
    <source>
        <dbReference type="Pfam" id="PF14941"/>
    </source>
</evidence>
<feature type="domain" description="Out at first protein BRICHOS-like" evidence="3">
    <location>
        <begin position="18"/>
        <end position="167"/>
    </location>
</feature>
<accession>A0AAN9TFI4</accession>
<dbReference type="Pfam" id="PF22873">
    <property type="entry name" value="OAF_C"/>
    <property type="match status" value="1"/>
</dbReference>
<dbReference type="AlphaFoldDB" id="A0AAN9TFI4"/>
<keyword evidence="2" id="KW-0732">Signal</keyword>
<comment type="caution">
    <text evidence="5">The sequence shown here is derived from an EMBL/GenBank/DDBJ whole genome shotgun (WGS) entry which is preliminary data.</text>
</comment>
<gene>
    <name evidence="5" type="ORF">V9T40_013746</name>
</gene>
<evidence type="ECO:0000313" key="6">
    <source>
        <dbReference type="Proteomes" id="UP001367676"/>
    </source>
</evidence>